<dbReference type="STRING" id="871963.Desdi_2629"/>
<dbReference type="SUPFAM" id="SSF52980">
    <property type="entry name" value="Restriction endonuclease-like"/>
    <property type="match status" value="1"/>
</dbReference>
<keyword evidence="3" id="KW-0378">Hydrolase</keyword>
<organism evidence="3 4">
    <name type="scientific">Desulfitobacterium dichloroeliminans (strain LMG P-21439 / DCA1)</name>
    <dbReference type="NCBI Taxonomy" id="871963"/>
    <lineage>
        <taxon>Bacteria</taxon>
        <taxon>Bacillati</taxon>
        <taxon>Bacillota</taxon>
        <taxon>Clostridia</taxon>
        <taxon>Eubacteriales</taxon>
        <taxon>Desulfitobacteriaceae</taxon>
        <taxon>Desulfitobacterium</taxon>
    </lineage>
</organism>
<evidence type="ECO:0000256" key="1">
    <source>
        <dbReference type="ARBA" id="ARBA00006738"/>
    </source>
</evidence>
<dbReference type="eggNOG" id="COG0792">
    <property type="taxonomic scope" value="Bacteria"/>
</dbReference>
<keyword evidence="3" id="KW-0540">Nuclease</keyword>
<dbReference type="GO" id="GO:0004519">
    <property type="term" value="F:endonuclease activity"/>
    <property type="evidence" value="ECO:0007669"/>
    <property type="project" value="UniProtKB-KW"/>
</dbReference>
<sequence>MSEQRRNLGMLGEQLAVNHIKQAGLTILDRNYRCPLGEMDIIAREGETIIFIEVRTRSTGKRGWGEESITPQKRARLNRIGIHFIKFHNYKGWPPLRFDLIAIRIPDQLDNPAEILWIRGI</sequence>
<evidence type="ECO:0000313" key="4">
    <source>
        <dbReference type="Proteomes" id="UP000010797"/>
    </source>
</evidence>
<keyword evidence="4" id="KW-1185">Reference proteome</keyword>
<dbReference type="Gene3D" id="3.40.1350.10">
    <property type="match status" value="1"/>
</dbReference>
<gene>
    <name evidence="3" type="ordered locus">Desdi_2629</name>
</gene>
<dbReference type="HOGENOM" id="CLU_115353_2_3_9"/>
<name>L0FAL4_DESDL</name>
<evidence type="ECO:0000256" key="2">
    <source>
        <dbReference type="HAMAP-Rule" id="MF_00048"/>
    </source>
</evidence>
<dbReference type="CDD" id="cd20736">
    <property type="entry name" value="PoNe_Nuclease"/>
    <property type="match status" value="1"/>
</dbReference>
<dbReference type="InterPro" id="IPR003509">
    <property type="entry name" value="UPF0102_YraN-like"/>
</dbReference>
<dbReference type="Proteomes" id="UP000010797">
    <property type="component" value="Chromosome"/>
</dbReference>
<evidence type="ECO:0000313" key="3">
    <source>
        <dbReference type="EMBL" id="AGA70045.1"/>
    </source>
</evidence>
<dbReference type="KEGG" id="ddl:Desdi_2629"/>
<reference evidence="4" key="1">
    <citation type="submission" date="2012-02" db="EMBL/GenBank/DDBJ databases">
        <title>Complete sequence of Desulfitobacterium dichloroeliminans LMG P-21439.</title>
        <authorList>
            <person name="Lucas S."/>
            <person name="Han J."/>
            <person name="Lapidus A."/>
            <person name="Cheng J.-F."/>
            <person name="Goodwin L."/>
            <person name="Pitluck S."/>
            <person name="Peters L."/>
            <person name="Ovchinnikova G."/>
            <person name="Teshima H."/>
            <person name="Detter J.C."/>
            <person name="Han C."/>
            <person name="Tapia R."/>
            <person name="Land M."/>
            <person name="Hauser L."/>
            <person name="Kyrpides N."/>
            <person name="Ivanova N."/>
            <person name="Pagani I."/>
            <person name="Kruse T."/>
            <person name="de Vos W.M."/>
            <person name="Boon N."/>
            <person name="Smidt H."/>
            <person name="Woyke T."/>
        </authorList>
    </citation>
    <scope>NUCLEOTIDE SEQUENCE [LARGE SCALE GENOMIC DNA]</scope>
    <source>
        <strain evidence="4">LMG P-21439 / DCA1</strain>
    </source>
</reference>
<keyword evidence="3" id="KW-0255">Endonuclease</keyword>
<dbReference type="AlphaFoldDB" id="L0FAL4"/>
<dbReference type="InterPro" id="IPR011335">
    <property type="entry name" value="Restrct_endonuc-II-like"/>
</dbReference>
<dbReference type="NCBIfam" id="NF009150">
    <property type="entry name" value="PRK12497.1-3"/>
    <property type="match status" value="1"/>
</dbReference>
<dbReference type="EMBL" id="CP003344">
    <property type="protein sequence ID" value="AGA70045.1"/>
    <property type="molecule type" value="Genomic_DNA"/>
</dbReference>
<dbReference type="InterPro" id="IPR011856">
    <property type="entry name" value="tRNA_endonuc-like_dom_sf"/>
</dbReference>
<comment type="similarity">
    <text evidence="1 2">Belongs to the UPF0102 family.</text>
</comment>
<proteinExistence type="inferred from homology"/>
<dbReference type="NCBIfam" id="NF009154">
    <property type="entry name" value="PRK12497.3-3"/>
    <property type="match status" value="1"/>
</dbReference>
<dbReference type="Pfam" id="PF02021">
    <property type="entry name" value="UPF0102"/>
    <property type="match status" value="1"/>
</dbReference>
<dbReference type="HAMAP" id="MF_00048">
    <property type="entry name" value="UPF0102"/>
    <property type="match status" value="1"/>
</dbReference>
<dbReference type="OrthoDB" id="9802516at2"/>
<protein>
    <recommendedName>
        <fullName evidence="2">UPF0102 protein Desdi_2629</fullName>
    </recommendedName>
</protein>
<dbReference type="GO" id="GO:0003676">
    <property type="term" value="F:nucleic acid binding"/>
    <property type="evidence" value="ECO:0007669"/>
    <property type="project" value="InterPro"/>
</dbReference>
<dbReference type="PANTHER" id="PTHR34039:SF1">
    <property type="entry name" value="UPF0102 PROTEIN YRAN"/>
    <property type="match status" value="1"/>
</dbReference>
<dbReference type="RefSeq" id="WP_015263016.1">
    <property type="nucleotide sequence ID" value="NC_019903.1"/>
</dbReference>
<dbReference type="PANTHER" id="PTHR34039">
    <property type="entry name" value="UPF0102 PROTEIN YRAN"/>
    <property type="match status" value="1"/>
</dbReference>
<accession>L0FAL4</accession>